<name>A0A510WQ62_9LACO</name>
<dbReference type="PANTHER" id="PTHR24023">
    <property type="entry name" value="COLLAGEN ALPHA"/>
    <property type="match status" value="1"/>
</dbReference>
<accession>A0A510WQ62</accession>
<feature type="compositionally biased region" description="Low complexity" evidence="1">
    <location>
        <begin position="155"/>
        <end position="170"/>
    </location>
</feature>
<dbReference type="GO" id="GO:0005615">
    <property type="term" value="C:extracellular space"/>
    <property type="evidence" value="ECO:0007669"/>
    <property type="project" value="TreeGrafter"/>
</dbReference>
<dbReference type="GO" id="GO:0031012">
    <property type="term" value="C:extracellular matrix"/>
    <property type="evidence" value="ECO:0007669"/>
    <property type="project" value="TreeGrafter"/>
</dbReference>
<dbReference type="PANTHER" id="PTHR24023:SF1095">
    <property type="entry name" value="EGF-LIKE DOMAIN-CONTAINING PROTEIN"/>
    <property type="match status" value="1"/>
</dbReference>
<evidence type="ECO:0000313" key="3">
    <source>
        <dbReference type="Proteomes" id="UP000321722"/>
    </source>
</evidence>
<dbReference type="RefSeq" id="WP_057828003.1">
    <property type="nucleotide sequence ID" value="NZ_BAAACL010000015.1"/>
</dbReference>
<dbReference type="InterPro" id="IPR050149">
    <property type="entry name" value="Collagen_superfamily"/>
</dbReference>
<evidence type="ECO:0008006" key="4">
    <source>
        <dbReference type="Google" id="ProtNLM"/>
    </source>
</evidence>
<evidence type="ECO:0000256" key="1">
    <source>
        <dbReference type="SAM" id="MobiDB-lite"/>
    </source>
</evidence>
<dbReference type="Proteomes" id="UP000321722">
    <property type="component" value="Unassembled WGS sequence"/>
</dbReference>
<gene>
    <name evidence="2" type="ORF">LAV01_01850</name>
</gene>
<dbReference type="GO" id="GO:0030020">
    <property type="term" value="F:extracellular matrix structural constituent conferring tensile strength"/>
    <property type="evidence" value="ECO:0007669"/>
    <property type="project" value="TreeGrafter"/>
</dbReference>
<dbReference type="GeneID" id="29933399"/>
<keyword evidence="3" id="KW-1185">Reference proteome</keyword>
<feature type="region of interest" description="Disordered" evidence="1">
    <location>
        <begin position="155"/>
        <end position="193"/>
    </location>
</feature>
<comment type="caution">
    <text evidence="2">The sequence shown here is derived from an EMBL/GenBank/DDBJ whole genome shotgun (WGS) entry which is preliminary data.</text>
</comment>
<evidence type="ECO:0000313" key="2">
    <source>
        <dbReference type="EMBL" id="GEK41353.1"/>
    </source>
</evidence>
<dbReference type="EMBL" id="BJUI01000001">
    <property type="protein sequence ID" value="GEK41353.1"/>
    <property type="molecule type" value="Genomic_DNA"/>
</dbReference>
<sequence>MKSLSLLNDDTTIKLGDTGTMVQFTATNNQAPVQLDENQTAQFRIKNDFGLVKTINATTTYNGLIFQFDTADLKGLVQGTYQVELAVNVDKDNTLIFPDDGFVSFTISANALSITGQQLNLISLDDFKEQANQYMQQQSQALKDNFDTYVATVKQGPQGEVGPQGPQGPKGDTGEQGPQGERGPAGGASSITVGTTTTLDAGEQAKVTNSGNDVDAVLDFAIPQGIQGPKGDKGDTGNSATVNVGNVTSYNPWLAYSSIGKTFSKGYILPDGEHANSTDIYTDYFSVNAHDNYSVSMPANIPSLSGNQALRIVWYDTNKTALTYDEEKNISFPFVMTKTAPDNASYARVCCSVGSNATTNGTNTPIYVSDNGPVGISNSGNENSATLNFNLATGAMGMQGLQGVAGQQGEQGPEGTVGDYVTGTGWLDLTPYMNAGDSGVWCGWDNNNTTGDIGWNKYAVTSINGQNIFWFRIHSRFRDASIANTWGTKLFDIPSDVQKQYGNMEMSQYNTLYECSGTPCMYQIIGDPGKRYVQTLGTVQLHYNHNGDQVIPAPSGTCTVNMEGWFIL</sequence>
<protein>
    <recommendedName>
        <fullName evidence="4">BppU N-terminal domain-containing protein</fullName>
    </recommendedName>
</protein>
<dbReference type="GO" id="GO:0030198">
    <property type="term" value="P:extracellular matrix organization"/>
    <property type="evidence" value="ECO:0007669"/>
    <property type="project" value="TreeGrafter"/>
</dbReference>
<organism evidence="2 3">
    <name type="scientific">Ligilactobacillus aviarius</name>
    <dbReference type="NCBI Taxonomy" id="1606"/>
    <lineage>
        <taxon>Bacteria</taxon>
        <taxon>Bacillati</taxon>
        <taxon>Bacillota</taxon>
        <taxon>Bacilli</taxon>
        <taxon>Lactobacillales</taxon>
        <taxon>Lactobacillaceae</taxon>
        <taxon>Ligilactobacillus</taxon>
    </lineage>
</organism>
<dbReference type="AlphaFoldDB" id="A0A510WQ62"/>
<reference evidence="2 3" key="1">
    <citation type="submission" date="2019-07" db="EMBL/GenBank/DDBJ databases">
        <title>Whole genome shotgun sequence of Lactobacillus aviarius subsp. aviarius NBRC 102162.</title>
        <authorList>
            <person name="Hosoyama A."/>
            <person name="Uohara A."/>
            <person name="Ohji S."/>
            <person name="Ichikawa N."/>
        </authorList>
    </citation>
    <scope>NUCLEOTIDE SEQUENCE [LARGE SCALE GENOMIC DNA]</scope>
    <source>
        <strain evidence="2 3">NBRC 102162</strain>
    </source>
</reference>
<proteinExistence type="predicted"/>